<sequence>MAEEPLRIADDIADDDDRSPVELAPAVPAREVFRRFWPWVRPDRRWLPVSTALMVAGSAGEVASVWLFKNLIDDVLVPRRFGAFWPLAGAMVGTALLSALLTFLGQYSATRVAERFLLRLRTEVVSHLHTLPPDTLRRRWHGDVVARLTTDIDQIEQLVASGVIEAASALISLVFFAGAAFYLSWPLALAAFAAAPVFWFTARRFGARIQQLSREARRCEGGVTAVVEESLANSDLAHAYNQQDREVERVRREGRSLLRAELATARVAHAYPPLLNVVEVIGGLMVVGLGAFELTRDALTLGGLLAFAAFLAQLFEPAQQLSGLATVIGSAGAGAERVMELLATESPIRDRPGARDLEAVQGRLSCQDIRVSYPGRHDRPALRSVTFDVEPGQVLAVMGPSGAGKSTLAKLLVRFMDPDPETGAIRLDGVDLRDVTAASVRNAVTLLPQDPHLFHASVRDNIAYGRPEATESEVRQAAVDADAHDFISALPHGYQTVLGEDGLQLSGGQGRRIAIARAFLRATPVLVLDEPTAGLDAPAARRVLDPLRRLMAGRTTVLITHDQALARQADLVCRLSADGVGRCEHPEGCSV</sequence>
<keyword evidence="3" id="KW-0547">Nucleotide-binding</keyword>
<protein>
    <submittedName>
        <fullName evidence="10">ABC transporter ATP-binding protein</fullName>
    </submittedName>
</protein>
<dbReference type="SMART" id="SM00382">
    <property type="entry name" value="AAA"/>
    <property type="match status" value="1"/>
</dbReference>
<evidence type="ECO:0000259" key="8">
    <source>
        <dbReference type="PROSITE" id="PS50893"/>
    </source>
</evidence>
<dbReference type="InterPro" id="IPR011527">
    <property type="entry name" value="ABC1_TM_dom"/>
</dbReference>
<feature type="transmembrane region" description="Helical" evidence="7">
    <location>
        <begin position="46"/>
        <end position="68"/>
    </location>
</feature>
<dbReference type="CDD" id="cd18564">
    <property type="entry name" value="ABC_6TM_exporter_like"/>
    <property type="match status" value="1"/>
</dbReference>
<feature type="domain" description="ABC transporter" evidence="8">
    <location>
        <begin position="364"/>
        <end position="591"/>
    </location>
</feature>
<dbReference type="InterPro" id="IPR039421">
    <property type="entry name" value="Type_1_exporter"/>
</dbReference>
<evidence type="ECO:0000313" key="11">
    <source>
        <dbReference type="Proteomes" id="UP000249340"/>
    </source>
</evidence>
<evidence type="ECO:0000256" key="5">
    <source>
        <dbReference type="ARBA" id="ARBA00022989"/>
    </source>
</evidence>
<evidence type="ECO:0000256" key="2">
    <source>
        <dbReference type="ARBA" id="ARBA00022692"/>
    </source>
</evidence>
<dbReference type="Gene3D" id="3.40.50.300">
    <property type="entry name" value="P-loop containing nucleotide triphosphate hydrolases"/>
    <property type="match status" value="1"/>
</dbReference>
<dbReference type="GO" id="GO:0016887">
    <property type="term" value="F:ATP hydrolysis activity"/>
    <property type="evidence" value="ECO:0007669"/>
    <property type="project" value="InterPro"/>
</dbReference>
<organism evidence="10 11">
    <name type="scientific">Peterkaempfera bronchialis</name>
    <dbReference type="NCBI Taxonomy" id="2126346"/>
    <lineage>
        <taxon>Bacteria</taxon>
        <taxon>Bacillati</taxon>
        <taxon>Actinomycetota</taxon>
        <taxon>Actinomycetes</taxon>
        <taxon>Kitasatosporales</taxon>
        <taxon>Streptomycetaceae</taxon>
        <taxon>Peterkaempfera</taxon>
    </lineage>
</organism>
<evidence type="ECO:0000256" key="4">
    <source>
        <dbReference type="ARBA" id="ARBA00022840"/>
    </source>
</evidence>
<dbReference type="InterPro" id="IPR036640">
    <property type="entry name" value="ABC1_TM_sf"/>
</dbReference>
<dbReference type="AlphaFoldDB" id="A0A345SRP7"/>
<gene>
    <name evidence="10" type="ORF">C7M71_001820</name>
</gene>
<name>A0A345SRP7_9ACTN</name>
<dbReference type="KEGG" id="stri:C7M71_001820"/>
<feature type="transmembrane region" description="Helical" evidence="7">
    <location>
        <begin position="274"/>
        <end position="292"/>
    </location>
</feature>
<dbReference type="InterPro" id="IPR027417">
    <property type="entry name" value="P-loop_NTPase"/>
</dbReference>
<evidence type="ECO:0000259" key="9">
    <source>
        <dbReference type="PROSITE" id="PS50929"/>
    </source>
</evidence>
<dbReference type="SUPFAM" id="SSF52540">
    <property type="entry name" value="P-loop containing nucleoside triphosphate hydrolases"/>
    <property type="match status" value="1"/>
</dbReference>
<dbReference type="GO" id="GO:0005524">
    <property type="term" value="F:ATP binding"/>
    <property type="evidence" value="ECO:0007669"/>
    <property type="project" value="UniProtKB-KW"/>
</dbReference>
<feature type="domain" description="ABC transmembrane type-1" evidence="9">
    <location>
        <begin position="49"/>
        <end position="330"/>
    </location>
</feature>
<evidence type="ECO:0000313" key="10">
    <source>
        <dbReference type="EMBL" id="AXI76402.1"/>
    </source>
</evidence>
<dbReference type="Proteomes" id="UP000249340">
    <property type="component" value="Chromosome"/>
</dbReference>
<keyword evidence="6 7" id="KW-0472">Membrane</keyword>
<dbReference type="OrthoDB" id="9806127at2"/>
<dbReference type="InterPro" id="IPR003439">
    <property type="entry name" value="ABC_transporter-like_ATP-bd"/>
</dbReference>
<keyword evidence="2 7" id="KW-0812">Transmembrane</keyword>
<accession>A0A345SRP7</accession>
<dbReference type="Gene3D" id="1.20.1560.10">
    <property type="entry name" value="ABC transporter type 1, transmembrane domain"/>
    <property type="match status" value="1"/>
</dbReference>
<keyword evidence="11" id="KW-1185">Reference proteome</keyword>
<dbReference type="EMBL" id="CP031264">
    <property type="protein sequence ID" value="AXI76402.1"/>
    <property type="molecule type" value="Genomic_DNA"/>
</dbReference>
<feature type="transmembrane region" description="Helical" evidence="7">
    <location>
        <begin position="158"/>
        <end position="177"/>
    </location>
</feature>
<dbReference type="RefSeq" id="WP_111491851.1">
    <property type="nucleotide sequence ID" value="NZ_CP031264.1"/>
</dbReference>
<feature type="transmembrane region" description="Helical" evidence="7">
    <location>
        <begin position="183"/>
        <end position="202"/>
    </location>
</feature>
<dbReference type="SUPFAM" id="SSF90123">
    <property type="entry name" value="ABC transporter transmembrane region"/>
    <property type="match status" value="1"/>
</dbReference>
<dbReference type="PROSITE" id="PS50929">
    <property type="entry name" value="ABC_TM1F"/>
    <property type="match status" value="1"/>
</dbReference>
<feature type="transmembrane region" description="Helical" evidence="7">
    <location>
        <begin position="83"/>
        <end position="105"/>
    </location>
</feature>
<keyword evidence="5 7" id="KW-1133">Transmembrane helix</keyword>
<dbReference type="GO" id="GO:0015421">
    <property type="term" value="F:ABC-type oligopeptide transporter activity"/>
    <property type="evidence" value="ECO:0007669"/>
    <property type="project" value="TreeGrafter"/>
</dbReference>
<comment type="subcellular location">
    <subcellularLocation>
        <location evidence="1">Cell membrane</location>
        <topology evidence="1">Multi-pass membrane protein</topology>
    </subcellularLocation>
</comment>
<evidence type="ECO:0000256" key="6">
    <source>
        <dbReference type="ARBA" id="ARBA00023136"/>
    </source>
</evidence>
<dbReference type="PROSITE" id="PS50893">
    <property type="entry name" value="ABC_TRANSPORTER_2"/>
    <property type="match status" value="1"/>
</dbReference>
<dbReference type="GO" id="GO:0005886">
    <property type="term" value="C:plasma membrane"/>
    <property type="evidence" value="ECO:0007669"/>
    <property type="project" value="UniProtKB-SubCell"/>
</dbReference>
<evidence type="ECO:0000256" key="1">
    <source>
        <dbReference type="ARBA" id="ARBA00004651"/>
    </source>
</evidence>
<dbReference type="PANTHER" id="PTHR43394">
    <property type="entry name" value="ATP-DEPENDENT PERMEASE MDL1, MITOCHONDRIAL"/>
    <property type="match status" value="1"/>
</dbReference>
<reference evidence="11" key="1">
    <citation type="submission" date="2018-07" db="EMBL/GenBank/DDBJ databases">
        <title>Streptacidiphilus bronchialis DSM 106435 chromosome.</title>
        <authorList>
            <person name="Batra D."/>
            <person name="Gulvik C.A."/>
        </authorList>
    </citation>
    <scope>NUCLEOTIDE SEQUENCE [LARGE SCALE GENOMIC DNA]</scope>
    <source>
        <strain evidence="11">DSM 106435</strain>
    </source>
</reference>
<dbReference type="InterPro" id="IPR003593">
    <property type="entry name" value="AAA+_ATPase"/>
</dbReference>
<evidence type="ECO:0000256" key="3">
    <source>
        <dbReference type="ARBA" id="ARBA00022741"/>
    </source>
</evidence>
<proteinExistence type="predicted"/>
<dbReference type="Pfam" id="PF00664">
    <property type="entry name" value="ABC_membrane"/>
    <property type="match status" value="1"/>
</dbReference>
<keyword evidence="4 10" id="KW-0067">ATP-binding</keyword>
<evidence type="ECO:0000256" key="7">
    <source>
        <dbReference type="SAM" id="Phobius"/>
    </source>
</evidence>
<dbReference type="PANTHER" id="PTHR43394:SF1">
    <property type="entry name" value="ATP-BINDING CASSETTE SUB-FAMILY B MEMBER 10, MITOCHONDRIAL"/>
    <property type="match status" value="1"/>
</dbReference>
<dbReference type="Pfam" id="PF00005">
    <property type="entry name" value="ABC_tran"/>
    <property type="match status" value="1"/>
</dbReference>